<keyword evidence="4" id="KW-0862">Zinc</keyword>
<dbReference type="CDD" id="cd07363">
    <property type="entry name" value="45_DOPA_Dioxygenase"/>
    <property type="match status" value="1"/>
</dbReference>
<comment type="caution">
    <text evidence="7">The sequence shown here is derived from an EMBL/GenBank/DDBJ whole genome shotgun (WGS) entry which is preliminary data.</text>
</comment>
<gene>
    <name evidence="7" type="ORF">H6G05_10745</name>
</gene>
<dbReference type="EMBL" id="JACJQY010000014">
    <property type="protein sequence ID" value="MBD2317320.1"/>
    <property type="molecule type" value="Genomic_DNA"/>
</dbReference>
<proteinExistence type="inferred from homology"/>
<reference evidence="7 8" key="1">
    <citation type="journal article" date="2020" name="ISME J.">
        <title>Comparative genomics reveals insights into cyanobacterial evolution and habitat adaptation.</title>
        <authorList>
            <person name="Chen M.Y."/>
            <person name="Teng W.K."/>
            <person name="Zhao L."/>
            <person name="Hu C.X."/>
            <person name="Zhou Y.K."/>
            <person name="Han B.P."/>
            <person name="Song L.R."/>
            <person name="Shu W.S."/>
        </authorList>
    </citation>
    <scope>NUCLEOTIDE SEQUENCE [LARGE SCALE GENOMIC DNA]</scope>
    <source>
        <strain evidence="7 8">FACHB-1050</strain>
    </source>
</reference>
<dbReference type="Pfam" id="PF02900">
    <property type="entry name" value="LigB"/>
    <property type="match status" value="1"/>
</dbReference>
<evidence type="ECO:0000256" key="5">
    <source>
        <dbReference type="ARBA" id="ARBA00023002"/>
    </source>
</evidence>
<dbReference type="PANTHER" id="PTHR30096:SF0">
    <property type="entry name" value="4,5-DOPA DIOXYGENASE EXTRADIOL-LIKE PROTEIN"/>
    <property type="match status" value="1"/>
</dbReference>
<protein>
    <submittedName>
        <fullName evidence="7">Dioxygenase</fullName>
    </submittedName>
</protein>
<dbReference type="PIRSF" id="PIRSF006157">
    <property type="entry name" value="Doxgns_DODA"/>
    <property type="match status" value="1"/>
</dbReference>
<comment type="similarity">
    <text evidence="2">Belongs to the DODA-type extradiol aromatic ring-opening dioxygenase family.</text>
</comment>
<dbReference type="InterPro" id="IPR004183">
    <property type="entry name" value="Xdiol_dOase_suB"/>
</dbReference>
<keyword evidence="5" id="KW-0560">Oxidoreductase</keyword>
<dbReference type="RefSeq" id="WP_190578168.1">
    <property type="nucleotide sequence ID" value="NZ_CAWPQU010000006.1"/>
</dbReference>
<dbReference type="Proteomes" id="UP000618445">
    <property type="component" value="Unassembled WGS sequence"/>
</dbReference>
<evidence type="ECO:0000256" key="3">
    <source>
        <dbReference type="ARBA" id="ARBA00022723"/>
    </source>
</evidence>
<evidence type="ECO:0000256" key="2">
    <source>
        <dbReference type="ARBA" id="ARBA00007581"/>
    </source>
</evidence>
<evidence type="ECO:0000259" key="6">
    <source>
        <dbReference type="Pfam" id="PF02900"/>
    </source>
</evidence>
<keyword evidence="7" id="KW-0223">Dioxygenase</keyword>
<evidence type="ECO:0000256" key="1">
    <source>
        <dbReference type="ARBA" id="ARBA00001947"/>
    </source>
</evidence>
<keyword evidence="3" id="KW-0479">Metal-binding</keyword>
<evidence type="ECO:0000256" key="4">
    <source>
        <dbReference type="ARBA" id="ARBA00022833"/>
    </source>
</evidence>
<dbReference type="InterPro" id="IPR014436">
    <property type="entry name" value="Extradiol_dOase_DODA"/>
</dbReference>
<dbReference type="GO" id="GO:0051213">
    <property type="term" value="F:dioxygenase activity"/>
    <property type="evidence" value="ECO:0007669"/>
    <property type="project" value="UniProtKB-KW"/>
</dbReference>
<dbReference type="PANTHER" id="PTHR30096">
    <property type="entry name" value="4,5-DOPA DIOXYGENASE EXTRADIOL-LIKE PROTEIN"/>
    <property type="match status" value="1"/>
</dbReference>
<sequence>MDSLPAIFLSHGAPDLPIRDGAVSDFLRSLHQQFPKPKAILVISAHWHSDPPMVSAATHPRTIYDFSGFPSQLYELSYPVLGSPELSDRVVTLLTQAGIPCETHPTRGLDHGAWTPLFLAYPAAEIPVTQLSIQYYRDPLHHWQIGKALEPLRHEGVLIIGSGSATHNMYAFGESYNAEPPDWVRVFDQWLAQNIAEGNQEALLQYRQRAPYAKENHPTDEHLMPLFVAMGAGGAKGKQLHSSYIYGVFSMAAYAFTS</sequence>
<comment type="cofactor">
    <cofactor evidence="1">
        <name>Zn(2+)</name>
        <dbReference type="ChEBI" id="CHEBI:29105"/>
    </cofactor>
</comment>
<dbReference type="SUPFAM" id="SSF53213">
    <property type="entry name" value="LigB-like"/>
    <property type="match status" value="1"/>
</dbReference>
<feature type="domain" description="Extradiol ring-cleavage dioxygenase class III enzyme subunit B" evidence="6">
    <location>
        <begin position="26"/>
        <end position="256"/>
    </location>
</feature>
<dbReference type="Gene3D" id="3.40.830.10">
    <property type="entry name" value="LigB-like"/>
    <property type="match status" value="1"/>
</dbReference>
<evidence type="ECO:0000313" key="7">
    <source>
        <dbReference type="EMBL" id="MBD2317320.1"/>
    </source>
</evidence>
<keyword evidence="8" id="KW-1185">Reference proteome</keyword>
<organism evidence="7 8">
    <name type="scientific">Phormidium tenue FACHB-1050</name>
    <dbReference type="NCBI Taxonomy" id="2692857"/>
    <lineage>
        <taxon>Bacteria</taxon>
        <taxon>Bacillati</taxon>
        <taxon>Cyanobacteriota</taxon>
        <taxon>Cyanophyceae</taxon>
        <taxon>Oscillatoriophycideae</taxon>
        <taxon>Oscillatoriales</taxon>
        <taxon>Oscillatoriaceae</taxon>
        <taxon>Phormidium</taxon>
    </lineage>
</organism>
<accession>A0ABR8CAB7</accession>
<name>A0ABR8CAB7_9CYAN</name>
<evidence type="ECO:0000313" key="8">
    <source>
        <dbReference type="Proteomes" id="UP000618445"/>
    </source>
</evidence>